<keyword evidence="1" id="KW-0812">Transmembrane</keyword>
<proteinExistence type="predicted"/>
<dbReference type="InterPro" id="IPR040273">
    <property type="entry name" value="PIP1"/>
</dbReference>
<dbReference type="EMBL" id="BKCJ010391978">
    <property type="protein sequence ID" value="GFA24668.1"/>
    <property type="molecule type" value="Genomic_DNA"/>
</dbReference>
<dbReference type="PANTHER" id="PTHR37245">
    <property type="entry name" value="PAMP-INDUCED SECRETED PEPTIDE 1"/>
    <property type="match status" value="1"/>
</dbReference>
<evidence type="ECO:0000313" key="2">
    <source>
        <dbReference type="EMBL" id="GFA24668.1"/>
    </source>
</evidence>
<comment type="caution">
    <text evidence="2">The sequence shown here is derived from an EMBL/GenBank/DDBJ whole genome shotgun (WGS) entry which is preliminary data.</text>
</comment>
<dbReference type="GO" id="GO:0006952">
    <property type="term" value="P:defense response"/>
    <property type="evidence" value="ECO:0007669"/>
    <property type="project" value="InterPro"/>
</dbReference>
<reference evidence="2" key="1">
    <citation type="journal article" date="2019" name="Sci. Rep.">
        <title>Draft genome of Tanacetum cinerariifolium, the natural source of mosquito coil.</title>
        <authorList>
            <person name="Yamashiro T."/>
            <person name="Shiraishi A."/>
            <person name="Satake H."/>
            <person name="Nakayama K."/>
        </authorList>
    </citation>
    <scope>NUCLEOTIDE SEQUENCE</scope>
</reference>
<keyword evidence="1" id="KW-1133">Transmembrane helix</keyword>
<organism evidence="2">
    <name type="scientific">Tanacetum cinerariifolium</name>
    <name type="common">Dalmatian daisy</name>
    <name type="synonym">Chrysanthemum cinerariifolium</name>
    <dbReference type="NCBI Taxonomy" id="118510"/>
    <lineage>
        <taxon>Eukaryota</taxon>
        <taxon>Viridiplantae</taxon>
        <taxon>Streptophyta</taxon>
        <taxon>Embryophyta</taxon>
        <taxon>Tracheophyta</taxon>
        <taxon>Spermatophyta</taxon>
        <taxon>Magnoliopsida</taxon>
        <taxon>eudicotyledons</taxon>
        <taxon>Gunneridae</taxon>
        <taxon>Pentapetalae</taxon>
        <taxon>asterids</taxon>
        <taxon>campanulids</taxon>
        <taxon>Asterales</taxon>
        <taxon>Asteraceae</taxon>
        <taxon>Asteroideae</taxon>
        <taxon>Anthemideae</taxon>
        <taxon>Anthemidinae</taxon>
        <taxon>Tanacetum</taxon>
    </lineage>
</organism>
<sequence>MALIGNTWSLVAFLVILIGAMSSLLVKGRLLSKDFAGQNNLDTYSSVYEMAKNGVSYWLQKLASGPSPRGPGH</sequence>
<name>A0A699JAX6_TANCI</name>
<feature type="transmembrane region" description="Helical" evidence="1">
    <location>
        <begin position="6"/>
        <end position="26"/>
    </location>
</feature>
<dbReference type="AlphaFoldDB" id="A0A699JAX6"/>
<protein>
    <submittedName>
        <fullName evidence="2">Uncharacterized protein</fullName>
    </submittedName>
</protein>
<keyword evidence="1" id="KW-0472">Membrane</keyword>
<gene>
    <name evidence="2" type="ORF">Tci_596640</name>
</gene>
<dbReference type="PANTHER" id="PTHR37245:SF4">
    <property type="entry name" value="PAMP-INDUCED SECRETED PEPTIDE 1"/>
    <property type="match status" value="1"/>
</dbReference>
<evidence type="ECO:0000256" key="1">
    <source>
        <dbReference type="SAM" id="Phobius"/>
    </source>
</evidence>
<accession>A0A699JAX6</accession>